<proteinExistence type="predicted"/>
<reference evidence="5" key="1">
    <citation type="submission" date="2023-10" db="EMBL/GenBank/DDBJ databases">
        <title>Genome assemblies of two species of porcelain crab, Petrolisthes cinctipes and Petrolisthes manimaculis (Anomura: Porcellanidae).</title>
        <authorList>
            <person name="Angst P."/>
        </authorList>
    </citation>
    <scope>NUCLEOTIDE SEQUENCE</scope>
    <source>
        <strain evidence="5">PB745_01</strain>
        <tissue evidence="5">Gill</tissue>
    </source>
</reference>
<feature type="repeat" description="RCC1" evidence="2">
    <location>
        <begin position="433"/>
        <end position="486"/>
    </location>
</feature>
<dbReference type="Pfam" id="PF25390">
    <property type="entry name" value="WD40_RLD"/>
    <property type="match status" value="1"/>
</dbReference>
<comment type="caution">
    <text evidence="5">The sequence shown here is derived from an EMBL/GenBank/DDBJ whole genome shotgun (WGS) entry which is preliminary data.</text>
</comment>
<evidence type="ECO:0000256" key="2">
    <source>
        <dbReference type="PROSITE-ProRule" id="PRU00235"/>
    </source>
</evidence>
<dbReference type="PRINTS" id="PR00633">
    <property type="entry name" value="RCCNDNSATION"/>
</dbReference>
<dbReference type="Gene3D" id="2.130.10.30">
    <property type="entry name" value="Regulator of chromosome condensation 1/beta-lactamase-inhibitor protein II"/>
    <property type="match status" value="2"/>
</dbReference>
<dbReference type="InterPro" id="IPR028641">
    <property type="entry name" value="RCC2"/>
</dbReference>
<dbReference type="PANTHER" id="PTHR46207">
    <property type="entry name" value="PROTEIN RCC2"/>
    <property type="match status" value="1"/>
</dbReference>
<dbReference type="PROSITE" id="PS50012">
    <property type="entry name" value="RCC1_3"/>
    <property type="match status" value="5"/>
</dbReference>
<dbReference type="PANTHER" id="PTHR46207:SF1">
    <property type="entry name" value="PROTEIN RCC2"/>
    <property type="match status" value="1"/>
</dbReference>
<feature type="repeat" description="RCC1" evidence="2">
    <location>
        <begin position="259"/>
        <end position="334"/>
    </location>
</feature>
<dbReference type="InterPro" id="IPR009091">
    <property type="entry name" value="RCC1/BLIP-II"/>
</dbReference>
<feature type="domain" description="RCC1-like" evidence="4">
    <location>
        <begin position="122"/>
        <end position="481"/>
    </location>
</feature>
<evidence type="ECO:0000256" key="3">
    <source>
        <dbReference type="SAM" id="MobiDB-lite"/>
    </source>
</evidence>
<evidence type="ECO:0000313" key="5">
    <source>
        <dbReference type="EMBL" id="KAK3883569.1"/>
    </source>
</evidence>
<feature type="repeat" description="RCC1" evidence="2">
    <location>
        <begin position="155"/>
        <end position="206"/>
    </location>
</feature>
<feature type="compositionally biased region" description="Low complexity" evidence="3">
    <location>
        <begin position="71"/>
        <end position="83"/>
    </location>
</feature>
<accession>A0AAE1KSW0</accession>
<evidence type="ECO:0000313" key="6">
    <source>
        <dbReference type="Proteomes" id="UP001286313"/>
    </source>
</evidence>
<dbReference type="Proteomes" id="UP001286313">
    <property type="component" value="Unassembled WGS sequence"/>
</dbReference>
<feature type="repeat" description="RCC1" evidence="2">
    <location>
        <begin position="207"/>
        <end position="258"/>
    </location>
</feature>
<name>A0AAE1KSW0_PETCI</name>
<feature type="region of interest" description="Disordered" evidence="3">
    <location>
        <begin position="26"/>
        <end position="91"/>
    </location>
</feature>
<dbReference type="GO" id="GO:0016020">
    <property type="term" value="C:membrane"/>
    <property type="evidence" value="ECO:0007669"/>
    <property type="project" value="TreeGrafter"/>
</dbReference>
<feature type="compositionally biased region" description="Basic and acidic residues" evidence="3">
    <location>
        <begin position="44"/>
        <end position="53"/>
    </location>
</feature>
<keyword evidence="6" id="KW-1185">Reference proteome</keyword>
<evidence type="ECO:0000259" key="4">
    <source>
        <dbReference type="Pfam" id="PF25390"/>
    </source>
</evidence>
<evidence type="ECO:0000256" key="1">
    <source>
        <dbReference type="ARBA" id="ARBA00022737"/>
    </source>
</evidence>
<dbReference type="EMBL" id="JAWQEG010000977">
    <property type="protein sequence ID" value="KAK3883569.1"/>
    <property type="molecule type" value="Genomic_DNA"/>
</dbReference>
<protein>
    <recommendedName>
        <fullName evidence="4">RCC1-like domain-containing protein</fullName>
    </recommendedName>
</protein>
<feature type="repeat" description="RCC1" evidence="2">
    <location>
        <begin position="335"/>
        <end position="388"/>
    </location>
</feature>
<gene>
    <name evidence="5" type="ORF">Pcinc_012124</name>
</gene>
<keyword evidence="1" id="KW-0677">Repeat</keyword>
<organism evidence="5 6">
    <name type="scientific">Petrolisthes cinctipes</name>
    <name type="common">Flat porcelain crab</name>
    <dbReference type="NCBI Taxonomy" id="88211"/>
    <lineage>
        <taxon>Eukaryota</taxon>
        <taxon>Metazoa</taxon>
        <taxon>Ecdysozoa</taxon>
        <taxon>Arthropoda</taxon>
        <taxon>Crustacea</taxon>
        <taxon>Multicrustacea</taxon>
        <taxon>Malacostraca</taxon>
        <taxon>Eumalacostraca</taxon>
        <taxon>Eucarida</taxon>
        <taxon>Decapoda</taxon>
        <taxon>Pleocyemata</taxon>
        <taxon>Anomura</taxon>
        <taxon>Galatheoidea</taxon>
        <taxon>Porcellanidae</taxon>
        <taxon>Petrolisthes</taxon>
    </lineage>
</organism>
<dbReference type="AlphaFoldDB" id="A0AAE1KSW0"/>
<dbReference type="GO" id="GO:0031267">
    <property type="term" value="F:small GTPase binding"/>
    <property type="evidence" value="ECO:0007669"/>
    <property type="project" value="TreeGrafter"/>
</dbReference>
<dbReference type="InterPro" id="IPR058923">
    <property type="entry name" value="RCC1-like_dom"/>
</dbReference>
<dbReference type="SUPFAM" id="SSF50985">
    <property type="entry name" value="RCC1/BLIP-II"/>
    <property type="match status" value="1"/>
</dbReference>
<dbReference type="InterPro" id="IPR000408">
    <property type="entry name" value="Reg_chr_condens"/>
</dbReference>
<sequence>MFTACFDAGDAGRTVPCIHLVTPIHHSSMTPEKRPAEDEEEQEEAPKKLKEDDTSPSVATEAIQEEDDSSQDSVGSDSASSSDPQKKRLSLPKDRGTLVFTGCTQWEYIGRRNLTGIPAQMHYVPRRISAFKGIRLAYVASHCTAAHSIFVTEEGKVFSLGRNEKGQLGIGDTEVHNGVMSMDTMAEFTVVMAAVGRNHTLLLTDRGSVFACGDNKSGQCGVGNTTAIIHTPSRINFKDDKITKIACGGEFSLIVDRKGYLYSFGLPEYGQLGHNTDGKYFITSNKLAYQHERVPRRVPIFVERSKDGHPTPVTDVQIAEIACGANHSAIVDTKKRPYSWGFGGYGRLGHAEPKDEYIPRLIKFFDGHNRGVDKIYCGSTFTIATGPLGIFLWGQTRRTGEANMYPKPLQDLCGWDIRSVGCSFTSVVVAAEESVIAWGPSPTYGELGLGEHIKSSPQPKEVKSLEGSHVVQVSCGMGYTLMIVRDETEKDKEILEKLKEITL</sequence>